<accession>A0A7X9RJ11</accession>
<gene>
    <name evidence="16" type="ORF">HF861_02490</name>
</gene>
<evidence type="ECO:0000259" key="13">
    <source>
        <dbReference type="PROSITE" id="PS51093"/>
    </source>
</evidence>
<evidence type="ECO:0000256" key="5">
    <source>
        <dbReference type="ARBA" id="ARBA00022679"/>
    </source>
</evidence>
<feature type="domain" description="PTS EIIC type-1" evidence="15">
    <location>
        <begin position="102"/>
        <end position="459"/>
    </location>
</feature>
<dbReference type="NCBIfam" id="TIGR01995">
    <property type="entry name" value="PTS-II-ABC-beta"/>
    <property type="match status" value="1"/>
</dbReference>
<feature type="transmembrane region" description="Helical" evidence="12">
    <location>
        <begin position="140"/>
        <end position="161"/>
    </location>
</feature>
<keyword evidence="10 12" id="KW-0472">Membrane</keyword>
<feature type="active site" description="Phosphocysteine intermediate; for EIIB activity" evidence="11">
    <location>
        <position position="27"/>
    </location>
</feature>
<dbReference type="PROSITE" id="PS51093">
    <property type="entry name" value="PTS_EIIA_TYPE_1"/>
    <property type="match status" value="1"/>
</dbReference>
<evidence type="ECO:0000259" key="15">
    <source>
        <dbReference type="PROSITE" id="PS51103"/>
    </source>
</evidence>
<dbReference type="Pfam" id="PF00358">
    <property type="entry name" value="PTS_EIIA_1"/>
    <property type="match status" value="1"/>
</dbReference>
<evidence type="ECO:0000256" key="3">
    <source>
        <dbReference type="ARBA" id="ARBA00022475"/>
    </source>
</evidence>
<dbReference type="NCBIfam" id="TIGR00830">
    <property type="entry name" value="PTBA"/>
    <property type="match status" value="1"/>
</dbReference>
<evidence type="ECO:0000256" key="7">
    <source>
        <dbReference type="ARBA" id="ARBA00022692"/>
    </source>
</evidence>
<dbReference type="SUPFAM" id="SSF55604">
    <property type="entry name" value="Glucose permease domain IIB"/>
    <property type="match status" value="1"/>
</dbReference>
<name>A0A7X9RJ11_9FIRM</name>
<dbReference type="GO" id="GO:0009401">
    <property type="term" value="P:phosphoenolpyruvate-dependent sugar phosphotransferase system"/>
    <property type="evidence" value="ECO:0007669"/>
    <property type="project" value="UniProtKB-KW"/>
</dbReference>
<dbReference type="GO" id="GO:0008982">
    <property type="term" value="F:protein-N(PI)-phosphohistidine-sugar phosphotransferase activity"/>
    <property type="evidence" value="ECO:0007669"/>
    <property type="project" value="InterPro"/>
</dbReference>
<evidence type="ECO:0000256" key="10">
    <source>
        <dbReference type="ARBA" id="ARBA00023136"/>
    </source>
</evidence>
<dbReference type="InterPro" id="IPR013013">
    <property type="entry name" value="PTS_EIIC_1"/>
</dbReference>
<keyword evidence="8" id="KW-0418">Kinase</keyword>
<dbReference type="Pfam" id="PF02378">
    <property type="entry name" value="PTS_EIIC"/>
    <property type="match status" value="1"/>
</dbReference>
<dbReference type="GO" id="GO:0005886">
    <property type="term" value="C:plasma membrane"/>
    <property type="evidence" value="ECO:0007669"/>
    <property type="project" value="UniProtKB-SubCell"/>
</dbReference>
<dbReference type="PROSITE" id="PS51103">
    <property type="entry name" value="PTS_EIIC_TYPE_1"/>
    <property type="match status" value="1"/>
</dbReference>
<evidence type="ECO:0000256" key="4">
    <source>
        <dbReference type="ARBA" id="ARBA00022597"/>
    </source>
</evidence>
<dbReference type="InterPro" id="IPR001996">
    <property type="entry name" value="PTS_IIB_1"/>
</dbReference>
<feature type="transmembrane region" description="Helical" evidence="12">
    <location>
        <begin position="205"/>
        <end position="225"/>
    </location>
</feature>
<dbReference type="PANTHER" id="PTHR30175">
    <property type="entry name" value="PHOSPHOTRANSFERASE SYSTEM TRANSPORT PROTEIN"/>
    <property type="match status" value="1"/>
</dbReference>
<dbReference type="AlphaFoldDB" id="A0A7X9RJ11"/>
<comment type="subcellular location">
    <subcellularLocation>
        <location evidence="1">Cell membrane</location>
        <topology evidence="1">Multi-pass membrane protein</topology>
    </subcellularLocation>
</comment>
<evidence type="ECO:0000313" key="16">
    <source>
        <dbReference type="EMBL" id="NME43749.1"/>
    </source>
</evidence>
<evidence type="ECO:0000256" key="1">
    <source>
        <dbReference type="ARBA" id="ARBA00004651"/>
    </source>
</evidence>
<dbReference type="PANTHER" id="PTHR30175:SF1">
    <property type="entry name" value="PTS SYSTEM ARBUTIN-, CELLOBIOSE-, AND SALICIN-SPECIFIC EIIBC COMPONENT-RELATED"/>
    <property type="match status" value="1"/>
</dbReference>
<sequence>MNKYEEIAKQVVEHVGGISNVEALTNCMTRLRFTLKDLNKADVKKLEAVKGVQGVVNKNGQFQVVIGSDVSHVCDEIKKMGSFSDTIQTKTEHVSVINRVLGAITAIFQPVIPAICGAGMLKAVLALLTALSWVSTESQTYVLLNMFADAAFYFLPIYLAFSSAKYFKCNPYIAAVLGAILIHPTFSGLVAAAEPVTYFGIPVKLVSYGSSVVPPILIVWLQSYVEKFANKVSPNAVKVFLAPLIEFFILCPICLIVIGPLGSVVGDVLYVVFDFLNNQARWVIPVLMGAFCPLFVMTGMHYSFMPVQLAQYATLGYGTLLGPGMLASNISQAGACFAVALRTKNKELRSTAISAGTTALFGITEPALYGVTMRLKTPLWCVMVSGGIAGLWGGLVNMRTYASATAGITALPVYITDDMMNVVNAVICIIIALVCSFVLTLIFGMGRKNKADKNFEEAKQAESANSQSNSVNTYSSIYSPLNGKLVKLENVNDDVFSKKVMGSGIAIFPESGKVCAPFDGKVNTVFPTKHAIGLTSDEGIELIIHVGLDTVELNGEGFVQHVQDNQEVKKGDLLLEVDLDFIQKKGYDITTPIIVTNSSSYIDVIETDKTQIKIGEECIKVFK</sequence>
<dbReference type="SUPFAM" id="SSF51261">
    <property type="entry name" value="Duplicated hybrid motif"/>
    <property type="match status" value="1"/>
</dbReference>
<evidence type="ECO:0000259" key="14">
    <source>
        <dbReference type="PROSITE" id="PS51098"/>
    </source>
</evidence>
<dbReference type="FunFam" id="2.70.70.10:FF:000001">
    <property type="entry name" value="PTS system glucose-specific IIA component"/>
    <property type="match status" value="1"/>
</dbReference>
<dbReference type="InterPro" id="IPR011055">
    <property type="entry name" value="Dup_hybrid_motif"/>
</dbReference>
<feature type="domain" description="PTS EIIA type-1" evidence="13">
    <location>
        <begin position="493"/>
        <end position="597"/>
    </location>
</feature>
<dbReference type="GO" id="GO:0015771">
    <property type="term" value="P:trehalose transport"/>
    <property type="evidence" value="ECO:0007669"/>
    <property type="project" value="TreeGrafter"/>
</dbReference>
<feature type="transmembrane region" description="Helical" evidence="12">
    <location>
        <begin position="282"/>
        <end position="302"/>
    </location>
</feature>
<dbReference type="InterPro" id="IPR050558">
    <property type="entry name" value="PTS_Sugar-Specific_Components"/>
</dbReference>
<dbReference type="RefSeq" id="WP_168964748.1">
    <property type="nucleotide sequence ID" value="NZ_JABAFR010000004.1"/>
</dbReference>
<dbReference type="Gene3D" id="2.70.70.10">
    <property type="entry name" value="Glucose Permease (Domain IIA)"/>
    <property type="match status" value="1"/>
</dbReference>
<keyword evidence="9 12" id="KW-1133">Transmembrane helix</keyword>
<dbReference type="EMBL" id="JABAFR010000004">
    <property type="protein sequence ID" value="NME43749.1"/>
    <property type="molecule type" value="Genomic_DNA"/>
</dbReference>
<dbReference type="CDD" id="cd00212">
    <property type="entry name" value="PTS_IIB_glc"/>
    <property type="match status" value="1"/>
</dbReference>
<dbReference type="GO" id="GO:0016301">
    <property type="term" value="F:kinase activity"/>
    <property type="evidence" value="ECO:0007669"/>
    <property type="project" value="UniProtKB-KW"/>
</dbReference>
<feature type="transmembrane region" description="Helical" evidence="12">
    <location>
        <begin position="379"/>
        <end position="402"/>
    </location>
</feature>
<feature type="transmembrane region" description="Helical" evidence="12">
    <location>
        <begin position="422"/>
        <end position="443"/>
    </location>
</feature>
<dbReference type="InterPro" id="IPR003352">
    <property type="entry name" value="PTS_EIIC"/>
</dbReference>
<evidence type="ECO:0000256" key="8">
    <source>
        <dbReference type="ARBA" id="ARBA00022777"/>
    </source>
</evidence>
<keyword evidence="6" id="KW-0598">Phosphotransferase system</keyword>
<keyword evidence="5" id="KW-0808">Transferase</keyword>
<dbReference type="InterPro" id="IPR001127">
    <property type="entry name" value="PTS_EIIA_1_perm"/>
</dbReference>
<evidence type="ECO:0000256" key="9">
    <source>
        <dbReference type="ARBA" id="ARBA00022989"/>
    </source>
</evidence>
<keyword evidence="4" id="KW-0762">Sugar transport</keyword>
<keyword evidence="7 12" id="KW-0812">Transmembrane</keyword>
<dbReference type="Pfam" id="PF00367">
    <property type="entry name" value="PTS_EIIB"/>
    <property type="match status" value="1"/>
</dbReference>
<dbReference type="InterPro" id="IPR018113">
    <property type="entry name" value="PTrfase_EIIB_Cys"/>
</dbReference>
<feature type="transmembrane region" description="Helical" evidence="12">
    <location>
        <begin position="237"/>
        <end position="262"/>
    </location>
</feature>
<feature type="transmembrane region" description="Helical" evidence="12">
    <location>
        <begin position="111"/>
        <end position="134"/>
    </location>
</feature>
<dbReference type="PROSITE" id="PS51098">
    <property type="entry name" value="PTS_EIIB_TYPE_1"/>
    <property type="match status" value="1"/>
</dbReference>
<feature type="transmembrane region" description="Helical" evidence="12">
    <location>
        <begin position="173"/>
        <end position="193"/>
    </location>
</feature>
<keyword evidence="3" id="KW-1003">Cell membrane</keyword>
<proteinExistence type="predicted"/>
<organism evidence="16 17">
    <name type="scientific">Faecalicoccus pleomorphus</name>
    <dbReference type="NCBI Taxonomy" id="1323"/>
    <lineage>
        <taxon>Bacteria</taxon>
        <taxon>Bacillati</taxon>
        <taxon>Bacillota</taxon>
        <taxon>Erysipelotrichia</taxon>
        <taxon>Erysipelotrichales</taxon>
        <taxon>Erysipelotrichaceae</taxon>
        <taxon>Faecalicoccus</taxon>
    </lineage>
</organism>
<dbReference type="Gene3D" id="3.30.1360.60">
    <property type="entry name" value="Glucose permease domain IIB"/>
    <property type="match status" value="1"/>
</dbReference>
<evidence type="ECO:0000256" key="6">
    <source>
        <dbReference type="ARBA" id="ARBA00022683"/>
    </source>
</evidence>
<evidence type="ECO:0000313" key="17">
    <source>
        <dbReference type="Proteomes" id="UP000540014"/>
    </source>
</evidence>
<protein>
    <submittedName>
        <fullName evidence="16">PTS transporter subunit EIIC</fullName>
    </submittedName>
</protein>
<dbReference type="Proteomes" id="UP000540014">
    <property type="component" value="Unassembled WGS sequence"/>
</dbReference>
<feature type="domain" description="PTS EIIB type-1" evidence="14">
    <location>
        <begin position="5"/>
        <end position="87"/>
    </location>
</feature>
<evidence type="ECO:0000256" key="2">
    <source>
        <dbReference type="ARBA" id="ARBA00022448"/>
    </source>
</evidence>
<dbReference type="PROSITE" id="PS00371">
    <property type="entry name" value="PTS_EIIA_TYPE_1_HIS"/>
    <property type="match status" value="1"/>
</dbReference>
<dbReference type="FunFam" id="3.30.1360.60:FF:000001">
    <property type="entry name" value="PTS system glucose-specific IIBC component PtsG"/>
    <property type="match status" value="1"/>
</dbReference>
<dbReference type="InterPro" id="IPR036878">
    <property type="entry name" value="Glu_permease_IIB"/>
</dbReference>
<dbReference type="InterPro" id="IPR011297">
    <property type="entry name" value="PTS_IIABC_b_glu"/>
</dbReference>
<evidence type="ECO:0000256" key="12">
    <source>
        <dbReference type="SAM" id="Phobius"/>
    </source>
</evidence>
<comment type="caution">
    <text evidence="16">The sequence shown here is derived from an EMBL/GenBank/DDBJ whole genome shotgun (WGS) entry which is preliminary data.</text>
</comment>
<evidence type="ECO:0000256" key="11">
    <source>
        <dbReference type="PROSITE-ProRule" id="PRU00421"/>
    </source>
</evidence>
<dbReference type="GO" id="GO:0090589">
    <property type="term" value="F:protein-phosphocysteine-trehalose phosphotransferase system transporter activity"/>
    <property type="evidence" value="ECO:0007669"/>
    <property type="project" value="TreeGrafter"/>
</dbReference>
<dbReference type="PROSITE" id="PS01035">
    <property type="entry name" value="PTS_EIIB_TYPE_1_CYS"/>
    <property type="match status" value="1"/>
</dbReference>
<reference evidence="16 17" key="1">
    <citation type="submission" date="2020-04" db="EMBL/GenBank/DDBJ databases">
        <authorList>
            <person name="Hitch T.C.A."/>
            <person name="Wylensek D."/>
            <person name="Clavel T."/>
        </authorList>
    </citation>
    <scope>NUCLEOTIDE SEQUENCE [LARGE SCALE GENOMIC DNA]</scope>
    <source>
        <strain evidence="16 17">BSM-383-APC-22F</strain>
    </source>
</reference>
<keyword evidence="2" id="KW-0813">Transport</keyword>